<dbReference type="GO" id="GO:0052717">
    <property type="term" value="F:tRNA-specific adenosine-34 deaminase activity"/>
    <property type="evidence" value="ECO:0007669"/>
    <property type="project" value="UniProtKB-UniRule"/>
</dbReference>
<feature type="binding site" evidence="8">
    <location>
        <position position="102"/>
    </location>
    <ligand>
        <name>Zn(2+)</name>
        <dbReference type="ChEBI" id="CHEBI:29105"/>
        <note>catalytic</note>
    </ligand>
</feature>
<dbReference type="InterPro" id="IPR058535">
    <property type="entry name" value="MafB19-deam"/>
</dbReference>
<dbReference type="PaxDb" id="411470-RUMGNA_02745"/>
<accession>A7B5A8</accession>
<feature type="binding site" evidence="8">
    <location>
        <position position="105"/>
    </location>
    <ligand>
        <name>Zn(2+)</name>
        <dbReference type="ChEBI" id="CHEBI:29105"/>
        <note>catalytic</note>
    </ligand>
</feature>
<evidence type="ECO:0000256" key="4">
    <source>
        <dbReference type="ARBA" id="ARBA00022723"/>
    </source>
</evidence>
<proteinExistence type="inferred from homology"/>
<dbReference type="EC" id="3.5.4.33" evidence="8"/>
<dbReference type="SUPFAM" id="SSF53927">
    <property type="entry name" value="Cytidine deaminase-like"/>
    <property type="match status" value="1"/>
</dbReference>
<keyword evidence="4 8" id="KW-0479">Metal-binding</keyword>
<evidence type="ECO:0000313" key="10">
    <source>
        <dbReference type="EMBL" id="EDN76850.1"/>
    </source>
</evidence>
<evidence type="ECO:0000256" key="5">
    <source>
        <dbReference type="ARBA" id="ARBA00022801"/>
    </source>
</evidence>
<dbReference type="AlphaFoldDB" id="A7B5A8"/>
<organism evidence="10 11">
    <name type="scientific">Mediterraneibacter gnavus (strain ATCC 29149 / DSM 114966 / JCM 6515 / VPI C7-9)</name>
    <name type="common">Ruminococcus gnavus</name>
    <dbReference type="NCBI Taxonomy" id="411470"/>
    <lineage>
        <taxon>Bacteria</taxon>
        <taxon>Bacillati</taxon>
        <taxon>Bacillota</taxon>
        <taxon>Clostridia</taxon>
        <taxon>Lachnospirales</taxon>
        <taxon>Lachnospiraceae</taxon>
        <taxon>Mediterraneibacter</taxon>
    </lineage>
</organism>
<evidence type="ECO:0000256" key="6">
    <source>
        <dbReference type="ARBA" id="ARBA00022833"/>
    </source>
</evidence>
<evidence type="ECO:0000256" key="1">
    <source>
        <dbReference type="ARBA" id="ARBA00010669"/>
    </source>
</evidence>
<comment type="function">
    <text evidence="8">Catalyzes the deamination of adenosine to inosine at the wobble position 34 of tRNA(Arg2).</text>
</comment>
<dbReference type="InterPro" id="IPR016193">
    <property type="entry name" value="Cytidine_deaminase-like"/>
</dbReference>
<evidence type="ECO:0000256" key="7">
    <source>
        <dbReference type="ARBA" id="ARBA00048045"/>
    </source>
</evidence>
<feature type="binding site" evidence="8">
    <location>
        <position position="72"/>
    </location>
    <ligand>
        <name>Zn(2+)</name>
        <dbReference type="ChEBI" id="CHEBI:29105"/>
        <note>catalytic</note>
    </ligand>
</feature>
<dbReference type="PANTHER" id="PTHR11079">
    <property type="entry name" value="CYTOSINE DEAMINASE FAMILY MEMBER"/>
    <property type="match status" value="1"/>
</dbReference>
<dbReference type="CDD" id="cd01285">
    <property type="entry name" value="nucleoside_deaminase"/>
    <property type="match status" value="1"/>
</dbReference>
<dbReference type="Proteomes" id="UP000004410">
    <property type="component" value="Unassembled WGS sequence"/>
</dbReference>
<gene>
    <name evidence="8" type="primary">tadA</name>
    <name evidence="10" type="ORF">RUMGNA_02745</name>
</gene>
<name>A7B5A8_MEDG7</name>
<dbReference type="Pfam" id="PF14437">
    <property type="entry name" value="MafB19-deam"/>
    <property type="match status" value="1"/>
</dbReference>
<dbReference type="EMBL" id="AAYG02000021">
    <property type="protein sequence ID" value="EDN76850.1"/>
    <property type="molecule type" value="Genomic_DNA"/>
</dbReference>
<comment type="similarity">
    <text evidence="1">Belongs to the cytidine and deoxycytidylate deaminase family. ADAT2 subfamily.</text>
</comment>
<reference evidence="10 11" key="1">
    <citation type="submission" date="2007-04" db="EMBL/GenBank/DDBJ databases">
        <authorList>
            <person name="Fulton L."/>
            <person name="Clifton S."/>
            <person name="Fulton B."/>
            <person name="Xu J."/>
            <person name="Minx P."/>
            <person name="Pepin K.H."/>
            <person name="Johnson M."/>
            <person name="Thiruvilangam P."/>
            <person name="Bhonagiri V."/>
            <person name="Nash W.E."/>
            <person name="Mardis E.R."/>
            <person name="Wilson R.K."/>
        </authorList>
    </citation>
    <scope>NUCLEOTIDE SEQUENCE [LARGE SCALE GENOMIC DNA]</scope>
    <source>
        <strain evidence="10 11">ATCC 29149</strain>
    </source>
</reference>
<evidence type="ECO:0000313" key="11">
    <source>
        <dbReference type="Proteomes" id="UP000004410"/>
    </source>
</evidence>
<reference evidence="10 11" key="2">
    <citation type="submission" date="2007-06" db="EMBL/GenBank/DDBJ databases">
        <title>Draft genome sequence of Ruminococcus gnavus (ATCC 29149).</title>
        <authorList>
            <person name="Sudarsanam P."/>
            <person name="Ley R."/>
            <person name="Guruge J."/>
            <person name="Turnbaugh P.J."/>
            <person name="Mahowald M."/>
            <person name="Liep D."/>
            <person name="Gordon J."/>
        </authorList>
    </citation>
    <scope>NUCLEOTIDE SEQUENCE [LARGE SCALE GENOMIC DNA]</scope>
    <source>
        <strain evidence="10 11">ATCC 29149</strain>
    </source>
</reference>
<dbReference type="HAMAP" id="MF_00972">
    <property type="entry name" value="tRNA_aden_deaminase"/>
    <property type="match status" value="1"/>
</dbReference>
<dbReference type="PROSITE" id="PS00903">
    <property type="entry name" value="CYT_DCMP_DEAMINASES_1"/>
    <property type="match status" value="1"/>
</dbReference>
<dbReference type="Gene3D" id="3.40.140.10">
    <property type="entry name" value="Cytidine Deaminase, domain 2"/>
    <property type="match status" value="1"/>
</dbReference>
<dbReference type="NCBIfam" id="NF008113">
    <property type="entry name" value="PRK10860.1"/>
    <property type="match status" value="1"/>
</dbReference>
<comment type="cofactor">
    <cofactor evidence="8">
        <name>Zn(2+)</name>
        <dbReference type="ChEBI" id="CHEBI:29105"/>
    </cofactor>
    <text evidence="8">Binds 1 zinc ion per subunit.</text>
</comment>
<keyword evidence="3 8" id="KW-0819">tRNA processing</keyword>
<keyword evidence="6 8" id="KW-0862">Zinc</keyword>
<sequence>MCGKKEPDQGREKLERGNIMNQDEKYMREAIRQAKKAYALEEVPIGCVIVYQDKIIGRGYNRRTVDKNTLAHAELQAIRKASKKMDDWRLEDCTMYVTLEPCQMCSGAIVQARIKRVVVGCMNPKAGCAGSILNLLDMKEFNHQVELTTGVLEEQCSGMMKQFFKELRQKQKDKKKKSE</sequence>
<comment type="caution">
    <text evidence="10">The sequence shown here is derived from an EMBL/GenBank/DDBJ whole genome shotgun (WGS) entry which is preliminary data.</text>
</comment>
<feature type="domain" description="CMP/dCMP-type deaminase" evidence="9">
    <location>
        <begin position="21"/>
        <end position="130"/>
    </location>
</feature>
<dbReference type="GO" id="GO:0008270">
    <property type="term" value="F:zinc ion binding"/>
    <property type="evidence" value="ECO:0007669"/>
    <property type="project" value="UniProtKB-UniRule"/>
</dbReference>
<dbReference type="FunFam" id="3.40.140.10:FF:000005">
    <property type="entry name" value="tRNA-specific adenosine deaminase"/>
    <property type="match status" value="1"/>
</dbReference>
<dbReference type="InterPro" id="IPR002125">
    <property type="entry name" value="CMP_dCMP_dom"/>
</dbReference>
<protein>
    <recommendedName>
        <fullName evidence="8">tRNA-specific adenosine deaminase</fullName>
        <ecNumber evidence="8">3.5.4.33</ecNumber>
    </recommendedName>
</protein>
<comment type="subunit">
    <text evidence="2 8">Homodimer.</text>
</comment>
<comment type="catalytic activity">
    <reaction evidence="7 8">
        <text>adenosine(34) in tRNA + H2O + H(+) = inosine(34) in tRNA + NH4(+)</text>
        <dbReference type="Rhea" id="RHEA:43168"/>
        <dbReference type="Rhea" id="RHEA-COMP:10373"/>
        <dbReference type="Rhea" id="RHEA-COMP:10374"/>
        <dbReference type="ChEBI" id="CHEBI:15377"/>
        <dbReference type="ChEBI" id="CHEBI:15378"/>
        <dbReference type="ChEBI" id="CHEBI:28938"/>
        <dbReference type="ChEBI" id="CHEBI:74411"/>
        <dbReference type="ChEBI" id="CHEBI:82852"/>
        <dbReference type="EC" id="3.5.4.33"/>
    </reaction>
</comment>
<dbReference type="InterPro" id="IPR028883">
    <property type="entry name" value="tRNA_aden_deaminase"/>
</dbReference>
<evidence type="ECO:0000256" key="2">
    <source>
        <dbReference type="ARBA" id="ARBA00011738"/>
    </source>
</evidence>
<dbReference type="PROSITE" id="PS51747">
    <property type="entry name" value="CYT_DCMP_DEAMINASES_2"/>
    <property type="match status" value="1"/>
</dbReference>
<evidence type="ECO:0000256" key="3">
    <source>
        <dbReference type="ARBA" id="ARBA00022694"/>
    </source>
</evidence>
<evidence type="ECO:0000256" key="8">
    <source>
        <dbReference type="HAMAP-Rule" id="MF_00972"/>
    </source>
</evidence>
<evidence type="ECO:0000259" key="9">
    <source>
        <dbReference type="PROSITE" id="PS51747"/>
    </source>
</evidence>
<keyword evidence="5 8" id="KW-0378">Hydrolase</keyword>
<dbReference type="GO" id="GO:0002100">
    <property type="term" value="P:tRNA wobble adenosine to inosine editing"/>
    <property type="evidence" value="ECO:0007669"/>
    <property type="project" value="UniProtKB-UniRule"/>
</dbReference>
<dbReference type="eggNOG" id="COG0590">
    <property type="taxonomic scope" value="Bacteria"/>
</dbReference>
<dbReference type="PANTHER" id="PTHR11079:SF202">
    <property type="entry name" value="TRNA-SPECIFIC ADENOSINE DEAMINASE"/>
    <property type="match status" value="1"/>
</dbReference>
<dbReference type="InterPro" id="IPR016192">
    <property type="entry name" value="APOBEC/CMP_deaminase_Zn-bd"/>
</dbReference>
<feature type="active site" description="Proton donor" evidence="8">
    <location>
        <position position="74"/>
    </location>
</feature>